<protein>
    <recommendedName>
        <fullName evidence="5">GTPase HflX</fullName>
    </recommendedName>
    <alternativeName>
        <fullName evidence="5">GTP-binding protein HflX</fullName>
    </alternativeName>
</protein>
<dbReference type="Pfam" id="PF01926">
    <property type="entry name" value="MMR_HSR1"/>
    <property type="match status" value="1"/>
</dbReference>
<dbReference type="PANTHER" id="PTHR10229:SF0">
    <property type="entry name" value="GTP-BINDING PROTEIN 6-RELATED"/>
    <property type="match status" value="1"/>
</dbReference>
<dbReference type="InterPro" id="IPR042108">
    <property type="entry name" value="GTPase_HflX_N_sf"/>
</dbReference>
<feature type="binding site" evidence="7">
    <location>
        <position position="211"/>
    </location>
    <ligand>
        <name>Mg(2+)</name>
        <dbReference type="ChEBI" id="CHEBI:18420"/>
    </ligand>
</feature>
<dbReference type="Proteomes" id="UP000518887">
    <property type="component" value="Unassembled WGS sequence"/>
</dbReference>
<dbReference type="InterPro" id="IPR027417">
    <property type="entry name" value="P-loop_NTPase"/>
</dbReference>
<evidence type="ECO:0000256" key="2">
    <source>
        <dbReference type="ARBA" id="ARBA00022741"/>
    </source>
</evidence>
<keyword evidence="2 5" id="KW-0547">Nucleotide-binding</keyword>
<dbReference type="RefSeq" id="WP_246462633.1">
    <property type="nucleotide sequence ID" value="NZ_CP031518.1"/>
</dbReference>
<dbReference type="NCBIfam" id="TIGR03156">
    <property type="entry name" value="GTP_HflX"/>
    <property type="match status" value="1"/>
</dbReference>
<dbReference type="PRINTS" id="PR00326">
    <property type="entry name" value="GTP1OBG"/>
</dbReference>
<dbReference type="Gene3D" id="3.40.50.300">
    <property type="entry name" value="P-loop containing nucleotide triphosphate hydrolases"/>
    <property type="match status" value="1"/>
</dbReference>
<dbReference type="PROSITE" id="PS51705">
    <property type="entry name" value="G_HFLX"/>
    <property type="match status" value="1"/>
</dbReference>
<evidence type="ECO:0000256" key="3">
    <source>
        <dbReference type="ARBA" id="ARBA00022842"/>
    </source>
</evidence>
<comment type="similarity">
    <text evidence="5">Belongs to the TRAFAC class OBG-HflX-like GTPase superfamily. HflX GTPase family.</text>
</comment>
<keyword evidence="1 7" id="KW-0479">Metal-binding</keyword>
<dbReference type="GO" id="GO:0003924">
    <property type="term" value="F:GTPase activity"/>
    <property type="evidence" value="ECO:0007669"/>
    <property type="project" value="UniProtKB-UniRule"/>
</dbReference>
<dbReference type="Gene3D" id="3.40.50.11060">
    <property type="entry name" value="GTPase HflX, N-terminal domain"/>
    <property type="match status" value="1"/>
</dbReference>
<evidence type="ECO:0000259" key="10">
    <source>
        <dbReference type="PROSITE" id="PS51705"/>
    </source>
</evidence>
<evidence type="ECO:0000313" key="11">
    <source>
        <dbReference type="EMBL" id="MBB5226100.1"/>
    </source>
</evidence>
<feature type="binding site" evidence="6">
    <location>
        <begin position="262"/>
        <end position="265"/>
    </location>
    <ligand>
        <name>GTP</name>
        <dbReference type="ChEBI" id="CHEBI:37565"/>
    </ligand>
</feature>
<feature type="binding site" evidence="7">
    <location>
        <position position="231"/>
    </location>
    <ligand>
        <name>Mg(2+)</name>
        <dbReference type="ChEBI" id="CHEBI:18420"/>
    </ligand>
</feature>
<dbReference type="GO" id="GO:0005737">
    <property type="term" value="C:cytoplasm"/>
    <property type="evidence" value="ECO:0007669"/>
    <property type="project" value="UniProtKB-SubCell"/>
</dbReference>
<dbReference type="InterPro" id="IPR025121">
    <property type="entry name" value="GTPase_HflX_N"/>
</dbReference>
<evidence type="ECO:0000256" key="7">
    <source>
        <dbReference type="PIRSR" id="PIRSR006809-2"/>
    </source>
</evidence>
<comment type="subcellular location">
    <subcellularLocation>
        <location evidence="5">Cytoplasm</location>
    </subcellularLocation>
    <text evidence="5">May associate with membranes.</text>
</comment>
<evidence type="ECO:0000256" key="1">
    <source>
        <dbReference type="ARBA" id="ARBA00022723"/>
    </source>
</evidence>
<dbReference type="PANTHER" id="PTHR10229">
    <property type="entry name" value="GTP-BINDING PROTEIN HFLX"/>
    <property type="match status" value="1"/>
</dbReference>
<evidence type="ECO:0000256" key="6">
    <source>
        <dbReference type="PIRSR" id="PIRSR006809-1"/>
    </source>
</evidence>
<feature type="region of interest" description="Disordered" evidence="9">
    <location>
        <begin position="428"/>
        <end position="457"/>
    </location>
</feature>
<evidence type="ECO:0000256" key="5">
    <source>
        <dbReference type="HAMAP-Rule" id="MF_00900"/>
    </source>
</evidence>
<dbReference type="Gene3D" id="6.10.250.2860">
    <property type="match status" value="1"/>
</dbReference>
<feature type="compositionally biased region" description="Basic and acidic residues" evidence="9">
    <location>
        <begin position="442"/>
        <end position="457"/>
    </location>
</feature>
<evidence type="ECO:0000256" key="9">
    <source>
        <dbReference type="SAM" id="MobiDB-lite"/>
    </source>
</evidence>
<feature type="binding site" evidence="6">
    <location>
        <begin position="229"/>
        <end position="233"/>
    </location>
    <ligand>
        <name>GTP</name>
        <dbReference type="ChEBI" id="CHEBI:37565"/>
    </ligand>
</feature>
<feature type="binding site" evidence="6">
    <location>
        <begin position="204"/>
        <end position="211"/>
    </location>
    <ligand>
        <name>GTP</name>
        <dbReference type="ChEBI" id="CHEBI:37565"/>
    </ligand>
</feature>
<dbReference type="InterPro" id="IPR030394">
    <property type="entry name" value="G_HFLX_dom"/>
</dbReference>
<comment type="function">
    <text evidence="5">GTPase that associates with the 50S ribosomal subunit and may have a role during protein synthesis or ribosome biogenesis.</text>
</comment>
<organism evidence="11 12">
    <name type="scientific">Treponema ruminis</name>
    <dbReference type="NCBI Taxonomy" id="744515"/>
    <lineage>
        <taxon>Bacteria</taxon>
        <taxon>Pseudomonadati</taxon>
        <taxon>Spirochaetota</taxon>
        <taxon>Spirochaetia</taxon>
        <taxon>Spirochaetales</taxon>
        <taxon>Treponemataceae</taxon>
        <taxon>Treponema</taxon>
    </lineage>
</organism>
<dbReference type="AlphaFoldDB" id="A0A7W8LM78"/>
<dbReference type="SUPFAM" id="SSF52540">
    <property type="entry name" value="P-loop containing nucleoside triphosphate hydrolases"/>
    <property type="match status" value="1"/>
</dbReference>
<dbReference type="CDD" id="cd01878">
    <property type="entry name" value="HflX"/>
    <property type="match status" value="1"/>
</dbReference>
<comment type="subunit">
    <text evidence="5">Monomer. Associates with the 50S ribosomal subunit.</text>
</comment>
<dbReference type="Pfam" id="PF16360">
    <property type="entry name" value="GTP-bdg_M"/>
    <property type="match status" value="1"/>
</dbReference>
<name>A0A7W8LM78_9SPIR</name>
<dbReference type="InterPro" id="IPR032305">
    <property type="entry name" value="GTP-bd_M"/>
</dbReference>
<feature type="binding site" evidence="6">
    <location>
        <begin position="328"/>
        <end position="331"/>
    </location>
    <ligand>
        <name>GTP</name>
        <dbReference type="ChEBI" id="CHEBI:37565"/>
    </ligand>
</feature>
<dbReference type="GO" id="GO:0043022">
    <property type="term" value="F:ribosome binding"/>
    <property type="evidence" value="ECO:0007669"/>
    <property type="project" value="TreeGrafter"/>
</dbReference>
<sequence length="457" mass="51285">MDLINLEEEENKKIRALLVGAPDADISELCGLVKTLGYEIARSVILNRMEQNPVYGFGKGKAEEIAALSKELECDLIIFDFEISPRKQRNWEKLAKIPVIDRQEVILRIFAQRAQTKEAVLQVQLAQLEYARPRLAHSYGDMARQRGGNFGAKGSGETQLELDIRKIREKIQQLKRELEQVVRDRETQRKRREKIPLPCCALAGYTNAGKSSLLNALTGADVFVEDKLFATLDPTTRKLQLKSSIKTSEDEKGFAANILLTDTVGFISNLPHSLVNAFKSTLEEAQRANLILLVLDSSDEKAEFQYNTVVKVLEEIGAENTPRIIVLNKIDKLADNPTQLAKMTSLFPDAIKISAKTHEGFEELSAKICDELLGEELSYTIPMDRQSLLSEARKTGIILEENWLDDGIHIKIKGGELKKNPRLSNLLAPHAENPEQVAKVQPEPEKSGFKKKFGADW</sequence>
<proteinExistence type="inferred from homology"/>
<feature type="coiled-coil region" evidence="8">
    <location>
        <begin position="157"/>
        <end position="191"/>
    </location>
</feature>
<dbReference type="PIRSF" id="PIRSF006809">
    <property type="entry name" value="GTP-binding_hflX_prd"/>
    <property type="match status" value="1"/>
</dbReference>
<reference evidence="11 12" key="1">
    <citation type="submission" date="2020-08" db="EMBL/GenBank/DDBJ databases">
        <title>Genomic Encyclopedia of Type Strains, Phase IV (KMG-IV): sequencing the most valuable type-strain genomes for metagenomic binning, comparative biology and taxonomic classification.</title>
        <authorList>
            <person name="Goeker M."/>
        </authorList>
    </citation>
    <scope>NUCLEOTIDE SEQUENCE [LARGE SCALE GENOMIC DNA]</scope>
    <source>
        <strain evidence="11 12">DSM 103462</strain>
    </source>
</reference>
<evidence type="ECO:0000256" key="8">
    <source>
        <dbReference type="SAM" id="Coils"/>
    </source>
</evidence>
<evidence type="ECO:0000256" key="4">
    <source>
        <dbReference type="ARBA" id="ARBA00023134"/>
    </source>
</evidence>
<keyword evidence="5" id="KW-0963">Cytoplasm</keyword>
<keyword evidence="12" id="KW-1185">Reference proteome</keyword>
<keyword evidence="3 7" id="KW-0460">Magnesium</keyword>
<gene>
    <name evidence="5" type="primary">hflX</name>
    <name evidence="11" type="ORF">HNP76_001468</name>
</gene>
<keyword evidence="8" id="KW-0175">Coiled coil</keyword>
<dbReference type="GO" id="GO:0005525">
    <property type="term" value="F:GTP binding"/>
    <property type="evidence" value="ECO:0007669"/>
    <property type="project" value="UniProtKB-UniRule"/>
</dbReference>
<dbReference type="InterPro" id="IPR006073">
    <property type="entry name" value="GTP-bd"/>
</dbReference>
<keyword evidence="4 5" id="KW-0342">GTP-binding</keyword>
<feature type="domain" description="Hflx-type G" evidence="10">
    <location>
        <begin position="198"/>
        <end position="376"/>
    </location>
</feature>
<comment type="cofactor">
    <cofactor evidence="7">
        <name>Mg(2+)</name>
        <dbReference type="ChEBI" id="CHEBI:18420"/>
    </cofactor>
</comment>
<accession>A0A7W8LM78</accession>
<comment type="caution">
    <text evidence="11">The sequence shown here is derived from an EMBL/GenBank/DDBJ whole genome shotgun (WGS) entry which is preliminary data.</text>
</comment>
<dbReference type="Pfam" id="PF13167">
    <property type="entry name" value="GTP-bdg_N"/>
    <property type="match status" value="1"/>
</dbReference>
<dbReference type="EMBL" id="JACHFQ010000004">
    <property type="protein sequence ID" value="MBB5226100.1"/>
    <property type="molecule type" value="Genomic_DNA"/>
</dbReference>
<dbReference type="InterPro" id="IPR016496">
    <property type="entry name" value="GTPase_HflX"/>
</dbReference>
<dbReference type="HAMAP" id="MF_00900">
    <property type="entry name" value="GTPase_HflX"/>
    <property type="match status" value="1"/>
</dbReference>
<feature type="binding site" evidence="6">
    <location>
        <begin position="354"/>
        <end position="356"/>
    </location>
    <ligand>
        <name>GTP</name>
        <dbReference type="ChEBI" id="CHEBI:37565"/>
    </ligand>
</feature>
<evidence type="ECO:0000313" key="12">
    <source>
        <dbReference type="Proteomes" id="UP000518887"/>
    </source>
</evidence>
<dbReference type="GO" id="GO:0046872">
    <property type="term" value="F:metal ion binding"/>
    <property type="evidence" value="ECO:0007669"/>
    <property type="project" value="UniProtKB-KW"/>
</dbReference>